<dbReference type="AlphaFoldDB" id="A0A562S6X2"/>
<sequence length="156" mass="16924">MKFLFIQNIIIFALLLSTHAVAMGAEARLEHSFRLEGLVVLPAGGTLIMDAKNPGATVLIPSGIFNIQSVLFPRIRIVPDRAGQEIRLSFSPDEVKDTNGNLMLRDMEKYTITRFTASGTEPHFVTIGGKLVLSSGAVGELTGSFVIGVEFIDNHP</sequence>
<evidence type="ECO:0000256" key="1">
    <source>
        <dbReference type="SAM" id="SignalP"/>
    </source>
</evidence>
<reference evidence="2 3" key="1">
    <citation type="submission" date="2019-07" db="EMBL/GenBank/DDBJ databases">
        <title>Genome sequencing of 100 strains of the haloalkaliphilic chemolithoautotrophic sulfur-oxidizing bacterium Thioalkalivibrio.</title>
        <authorList>
            <person name="Muyzer G."/>
        </authorList>
    </citation>
    <scope>NUCLEOTIDE SEQUENCE [LARGE SCALE GENOMIC DNA]</scope>
    <source>
        <strain evidence="2 3">ASO4-4</strain>
    </source>
</reference>
<comment type="caution">
    <text evidence="2">The sequence shown here is derived from an EMBL/GenBank/DDBJ whole genome shotgun (WGS) entry which is preliminary data.</text>
</comment>
<protein>
    <recommendedName>
        <fullName evidence="4">DUF4402 domain-containing protein</fullName>
    </recommendedName>
</protein>
<evidence type="ECO:0008006" key="4">
    <source>
        <dbReference type="Google" id="ProtNLM"/>
    </source>
</evidence>
<evidence type="ECO:0000313" key="3">
    <source>
        <dbReference type="Proteomes" id="UP000318307"/>
    </source>
</evidence>
<feature type="signal peptide" evidence="1">
    <location>
        <begin position="1"/>
        <end position="22"/>
    </location>
</feature>
<keyword evidence="3" id="KW-1185">Reference proteome</keyword>
<dbReference type="Proteomes" id="UP000318307">
    <property type="component" value="Unassembled WGS sequence"/>
</dbReference>
<proteinExistence type="predicted"/>
<dbReference type="EMBL" id="VLLC01000002">
    <property type="protein sequence ID" value="TWI76873.1"/>
    <property type="molecule type" value="Genomic_DNA"/>
</dbReference>
<accession>A0A562S6X2</accession>
<evidence type="ECO:0000313" key="2">
    <source>
        <dbReference type="EMBL" id="TWI76873.1"/>
    </source>
</evidence>
<feature type="chain" id="PRO_5022045924" description="DUF4402 domain-containing protein" evidence="1">
    <location>
        <begin position="23"/>
        <end position="156"/>
    </location>
</feature>
<keyword evidence="1" id="KW-0732">Signal</keyword>
<name>A0A562S6X2_9BACT</name>
<organism evidence="2 3">
    <name type="scientific">Desulfobotulus alkaliphilus</name>
    <dbReference type="NCBI Taxonomy" id="622671"/>
    <lineage>
        <taxon>Bacteria</taxon>
        <taxon>Pseudomonadati</taxon>
        <taxon>Thermodesulfobacteriota</taxon>
        <taxon>Desulfobacteria</taxon>
        <taxon>Desulfobacterales</taxon>
        <taxon>Desulfobacteraceae</taxon>
        <taxon>Desulfobotulus</taxon>
    </lineage>
</organism>
<gene>
    <name evidence="2" type="ORF">LZ24_00495</name>
</gene>